<feature type="compositionally biased region" description="Polar residues" evidence="1">
    <location>
        <begin position="148"/>
        <end position="181"/>
    </location>
</feature>
<reference evidence="3" key="1">
    <citation type="journal article" date="2024" name="Syst. Appl. Microbiol.">
        <title>First single-strain enrichments of Electrothrix cable bacteria, description of E. aestuarii sp. nov. and E. rattekaaiensis sp. nov., and proposal of a cable bacteria taxonomy following the rules of the SeqCode.</title>
        <authorList>
            <person name="Plum-Jensen L.E."/>
            <person name="Schramm A."/>
            <person name="Marshall I.P.G."/>
        </authorList>
    </citation>
    <scope>NUCLEOTIDE SEQUENCE</scope>
    <source>
        <strain evidence="3">Rat1</strain>
    </source>
</reference>
<feature type="compositionally biased region" description="Basic and acidic residues" evidence="1">
    <location>
        <begin position="92"/>
        <end position="124"/>
    </location>
</feature>
<evidence type="ECO:0000256" key="1">
    <source>
        <dbReference type="SAM" id="MobiDB-lite"/>
    </source>
</evidence>
<evidence type="ECO:0000256" key="2">
    <source>
        <dbReference type="SAM" id="SignalP"/>
    </source>
</evidence>
<dbReference type="AlphaFoldDB" id="A0AAU8LSN3"/>
<organism evidence="3">
    <name type="scientific">Candidatus Electrothrix aestuarii</name>
    <dbReference type="NCBI Taxonomy" id="3062594"/>
    <lineage>
        <taxon>Bacteria</taxon>
        <taxon>Pseudomonadati</taxon>
        <taxon>Thermodesulfobacteriota</taxon>
        <taxon>Desulfobulbia</taxon>
        <taxon>Desulfobulbales</taxon>
        <taxon>Desulfobulbaceae</taxon>
        <taxon>Candidatus Electrothrix</taxon>
    </lineage>
</organism>
<gene>
    <name evidence="3" type="ORF">Q3M24_16655</name>
</gene>
<feature type="compositionally biased region" description="Pro residues" evidence="1">
    <location>
        <begin position="31"/>
        <end position="40"/>
    </location>
</feature>
<dbReference type="EMBL" id="CP159373">
    <property type="protein sequence ID" value="XCN71922.1"/>
    <property type="molecule type" value="Genomic_DNA"/>
</dbReference>
<feature type="signal peptide" evidence="2">
    <location>
        <begin position="1"/>
        <end position="23"/>
    </location>
</feature>
<name>A0AAU8LSN3_9BACT</name>
<keyword evidence="2" id="KW-0732">Signal</keyword>
<sequence length="395" mass="43894">MKKKTMHTIVFGSAALTAATAGAWFMLSSEPAPPKTPVPTLPSADIEKNAQVKNEPSLPQLPDASPVVPDPPNDPLVDSPESLLENALLDNPAEKPSEDKERVLSEQDEPMEKKHNSLSNKEEDASSQEPSKSDFLVSPSLLGKGKTESTLTETPSSVITQGNENELPQDISTSPRQQAANGTAEPPCKEVTPLLNNFLHKVEDKGYSKDTEAKQSLQEHFNNLATQLTKNPPVVTHETDDLYTVLTNTAHFFRILGKDNMQLLQKVLKQNSSDFEAIAAEIYQTSTGGDTCVSGKETLEIPFTAAYEYAGFFLNTLGGRSYLFRRDLGTRLLVNYYAVLILDQANKRHMNSYGLDIREQLPWLIQEMEASNRLDHKERYLDKLYELSEEYQALP</sequence>
<dbReference type="KEGG" id="eaj:Q3M24_16655"/>
<feature type="chain" id="PRO_5043347306" evidence="2">
    <location>
        <begin position="24"/>
        <end position="395"/>
    </location>
</feature>
<proteinExistence type="predicted"/>
<accession>A0AAU8LSN3</accession>
<reference evidence="3" key="2">
    <citation type="submission" date="2024-06" db="EMBL/GenBank/DDBJ databases">
        <authorList>
            <person name="Plum-Jensen L.E."/>
            <person name="Schramm A."/>
            <person name="Marshall I.P.G."/>
        </authorList>
    </citation>
    <scope>NUCLEOTIDE SEQUENCE</scope>
    <source>
        <strain evidence="3">Rat1</strain>
    </source>
</reference>
<protein>
    <submittedName>
        <fullName evidence="3">Uncharacterized protein</fullName>
    </submittedName>
</protein>
<feature type="region of interest" description="Disordered" evidence="1">
    <location>
        <begin position="29"/>
        <end position="188"/>
    </location>
</feature>
<evidence type="ECO:0000313" key="3">
    <source>
        <dbReference type="EMBL" id="XCN71922.1"/>
    </source>
</evidence>